<proteinExistence type="predicted"/>
<feature type="non-terminal residue" evidence="1">
    <location>
        <position position="108"/>
    </location>
</feature>
<organism evidence="1 2">
    <name type="scientific">Allacma fusca</name>
    <dbReference type="NCBI Taxonomy" id="39272"/>
    <lineage>
        <taxon>Eukaryota</taxon>
        <taxon>Metazoa</taxon>
        <taxon>Ecdysozoa</taxon>
        <taxon>Arthropoda</taxon>
        <taxon>Hexapoda</taxon>
        <taxon>Collembola</taxon>
        <taxon>Symphypleona</taxon>
        <taxon>Sminthuridae</taxon>
        <taxon>Allacma</taxon>
    </lineage>
</organism>
<name>A0A8J2IZ77_9HEXA</name>
<sequence length="108" mass="12963">MNTKLASYLQIHQEKLSREQAKSIIKQAEYFYQKEMLNFQPSLRTEREVKIKHLDVVQASLNYFDVLVKNQGWVIPSTWRNEIQIKLDEKLQVILQQLKQEDDMLIQE</sequence>
<comment type="caution">
    <text evidence="1">The sequence shown here is derived from an EMBL/GenBank/DDBJ whole genome shotgun (WGS) entry which is preliminary data.</text>
</comment>
<dbReference type="Proteomes" id="UP000708208">
    <property type="component" value="Unassembled WGS sequence"/>
</dbReference>
<protein>
    <submittedName>
        <fullName evidence="1">Uncharacterized protein</fullName>
    </submittedName>
</protein>
<reference evidence="1" key="1">
    <citation type="submission" date="2021-06" db="EMBL/GenBank/DDBJ databases">
        <authorList>
            <person name="Hodson N. C."/>
            <person name="Mongue J. A."/>
            <person name="Jaron S. K."/>
        </authorList>
    </citation>
    <scope>NUCLEOTIDE SEQUENCE</scope>
</reference>
<gene>
    <name evidence="1" type="ORF">AFUS01_LOCUS732</name>
</gene>
<keyword evidence="2" id="KW-1185">Reference proteome</keyword>
<accession>A0A8J2IZ77</accession>
<dbReference type="EMBL" id="CAJVCH010003877">
    <property type="protein sequence ID" value="CAG7650642.1"/>
    <property type="molecule type" value="Genomic_DNA"/>
</dbReference>
<dbReference type="AlphaFoldDB" id="A0A8J2IZ77"/>
<evidence type="ECO:0000313" key="2">
    <source>
        <dbReference type="Proteomes" id="UP000708208"/>
    </source>
</evidence>
<evidence type="ECO:0000313" key="1">
    <source>
        <dbReference type="EMBL" id="CAG7650642.1"/>
    </source>
</evidence>